<name>A0ABT8DPM1_9BURK</name>
<dbReference type="PANTHER" id="PTHR30386">
    <property type="entry name" value="MEMBRANE FUSION SUBUNIT OF EMRAB-TOLC MULTIDRUG EFFLUX PUMP"/>
    <property type="match status" value="1"/>
</dbReference>
<dbReference type="NCBIfam" id="TIGR01843">
    <property type="entry name" value="type_I_hlyD"/>
    <property type="match status" value="1"/>
</dbReference>
<dbReference type="InterPro" id="IPR010129">
    <property type="entry name" value="T1SS_HlyD"/>
</dbReference>
<sequence length="446" mass="48855">MKLARNSVGAAPPPLALHLEEAQRLARRAAFVLALGLLPLLAWSAFAPLSSAVVAGGFVKVDLDRRVVQHAEGGTVREVRVRDGQHVAQGETLLVLGDVSVDADLNRLNYRVAVERAGLARLEAEQLLASSLQFPAELLAAARDDARLAEQLGKERALFNARREALTGQSQLLRAQQAKVAQEVVALKAQIAQAGKALQHQTSELESNRQLVKDGFISATRITQLEAGIADYGVKLEERRSELARAEQRLVDADLRIKALESDYRQQASDQLKIGNARLAEIQQEQRKSTDASTRQVIVAPVAGEVINLKFASPGSVVSPREPIADIVPSNPRLVVEARIRTEDISRIQQGQATDIRFTAFKYRTTQLIEGKLIYIASDRAVDRVSNQAYYVALIEADAAALAQHGEMKLQAGMPAEVYIKGEARTPLQYLLEPVTQVMRRAGRER</sequence>
<evidence type="ECO:0000256" key="10">
    <source>
        <dbReference type="SAM" id="Coils"/>
    </source>
</evidence>
<dbReference type="EMBL" id="JAUHHC010000002">
    <property type="protein sequence ID" value="MDN3919958.1"/>
    <property type="molecule type" value="Genomic_DNA"/>
</dbReference>
<evidence type="ECO:0000256" key="7">
    <source>
        <dbReference type="ARBA" id="ARBA00022989"/>
    </source>
</evidence>
<dbReference type="Proteomes" id="UP001228044">
    <property type="component" value="Unassembled WGS sequence"/>
</dbReference>
<dbReference type="InterPro" id="IPR058781">
    <property type="entry name" value="HH_AprE-like"/>
</dbReference>
<evidence type="ECO:0000256" key="6">
    <source>
        <dbReference type="ARBA" id="ARBA00022692"/>
    </source>
</evidence>
<dbReference type="Pfam" id="PF25994">
    <property type="entry name" value="HH_AprE"/>
    <property type="match status" value="1"/>
</dbReference>
<dbReference type="Gene3D" id="2.40.30.170">
    <property type="match status" value="1"/>
</dbReference>
<feature type="coiled-coil region" evidence="10">
    <location>
        <begin position="229"/>
        <end position="285"/>
    </location>
</feature>
<comment type="subcellular location">
    <subcellularLocation>
        <location evidence="1 9">Cell inner membrane</location>
        <topology evidence="1 9">Single-pass membrane protein</topology>
    </subcellularLocation>
</comment>
<organism evidence="13 14">
    <name type="scientific">Roseateles violae</name>
    <dbReference type="NCBI Taxonomy" id="3058042"/>
    <lineage>
        <taxon>Bacteria</taxon>
        <taxon>Pseudomonadati</taxon>
        <taxon>Pseudomonadota</taxon>
        <taxon>Betaproteobacteria</taxon>
        <taxon>Burkholderiales</taxon>
        <taxon>Sphaerotilaceae</taxon>
        <taxon>Roseateles</taxon>
    </lineage>
</organism>
<keyword evidence="5 9" id="KW-0997">Cell inner membrane</keyword>
<keyword evidence="4 9" id="KW-1003">Cell membrane</keyword>
<comment type="caution">
    <text evidence="13">The sequence shown here is derived from an EMBL/GenBank/DDBJ whole genome shotgun (WGS) entry which is preliminary data.</text>
</comment>
<reference evidence="13 14" key="1">
    <citation type="submission" date="2023-06" db="EMBL/GenBank/DDBJ databases">
        <title>Pelomonas sp. PFR6 16S ribosomal RNA gene Genome sequencing and assembly.</title>
        <authorList>
            <person name="Woo H."/>
        </authorList>
    </citation>
    <scope>NUCLEOTIDE SEQUENCE [LARGE SCALE GENOMIC DNA]</scope>
    <source>
        <strain evidence="13 14">PFR6</strain>
    </source>
</reference>
<feature type="domain" description="AprE-like beta-barrel" evidence="12">
    <location>
        <begin position="334"/>
        <end position="422"/>
    </location>
</feature>
<evidence type="ECO:0000256" key="4">
    <source>
        <dbReference type="ARBA" id="ARBA00022475"/>
    </source>
</evidence>
<feature type="domain" description="AprE-like long alpha-helical hairpin" evidence="11">
    <location>
        <begin position="102"/>
        <end position="291"/>
    </location>
</feature>
<protein>
    <recommendedName>
        <fullName evidence="9">Membrane fusion protein (MFP) family protein</fullName>
    </recommendedName>
</protein>
<dbReference type="PANTHER" id="PTHR30386:SF17">
    <property type="entry name" value="ALKALINE PROTEASE SECRETION PROTEIN APRE"/>
    <property type="match status" value="1"/>
</dbReference>
<accession>A0ABT8DPM1</accession>
<evidence type="ECO:0000256" key="8">
    <source>
        <dbReference type="ARBA" id="ARBA00023136"/>
    </source>
</evidence>
<evidence type="ECO:0000313" key="13">
    <source>
        <dbReference type="EMBL" id="MDN3919958.1"/>
    </source>
</evidence>
<keyword evidence="8" id="KW-0472">Membrane</keyword>
<evidence type="ECO:0000313" key="14">
    <source>
        <dbReference type="Proteomes" id="UP001228044"/>
    </source>
</evidence>
<evidence type="ECO:0000256" key="1">
    <source>
        <dbReference type="ARBA" id="ARBA00004377"/>
    </source>
</evidence>
<keyword evidence="3 9" id="KW-0813">Transport</keyword>
<evidence type="ECO:0000259" key="11">
    <source>
        <dbReference type="Pfam" id="PF25994"/>
    </source>
</evidence>
<dbReference type="InterPro" id="IPR050739">
    <property type="entry name" value="MFP"/>
</dbReference>
<dbReference type="Pfam" id="PF26002">
    <property type="entry name" value="Beta-barrel_AprE"/>
    <property type="match status" value="1"/>
</dbReference>
<proteinExistence type="inferred from homology"/>
<keyword evidence="6" id="KW-0812">Transmembrane</keyword>
<evidence type="ECO:0000256" key="9">
    <source>
        <dbReference type="RuleBase" id="RU365093"/>
    </source>
</evidence>
<dbReference type="RefSeq" id="WP_290358276.1">
    <property type="nucleotide sequence ID" value="NZ_JAUHHC010000002.1"/>
</dbReference>
<evidence type="ECO:0000256" key="5">
    <source>
        <dbReference type="ARBA" id="ARBA00022519"/>
    </source>
</evidence>
<evidence type="ECO:0000256" key="3">
    <source>
        <dbReference type="ARBA" id="ARBA00022448"/>
    </source>
</evidence>
<comment type="similarity">
    <text evidence="2 9">Belongs to the membrane fusion protein (MFP) (TC 8.A.1) family.</text>
</comment>
<evidence type="ECO:0000256" key="2">
    <source>
        <dbReference type="ARBA" id="ARBA00009477"/>
    </source>
</evidence>
<gene>
    <name evidence="13" type="ORF">QWJ38_06660</name>
</gene>
<keyword evidence="14" id="KW-1185">Reference proteome</keyword>
<keyword evidence="7" id="KW-1133">Transmembrane helix</keyword>
<dbReference type="PRINTS" id="PR01490">
    <property type="entry name" value="RTXTOXIND"/>
</dbReference>
<keyword evidence="10" id="KW-0175">Coiled coil</keyword>
<dbReference type="InterPro" id="IPR058982">
    <property type="entry name" value="Beta-barrel_AprE"/>
</dbReference>
<evidence type="ECO:0000259" key="12">
    <source>
        <dbReference type="Pfam" id="PF26002"/>
    </source>
</evidence>